<keyword evidence="4" id="KW-0949">S-adenosyl-L-methionine</keyword>
<dbReference type="InterPro" id="IPR050723">
    <property type="entry name" value="CFA/CMAS"/>
</dbReference>
<reference evidence="6 7" key="1">
    <citation type="submission" date="2017-08" db="EMBL/GenBank/DDBJ databases">
        <title>Infants hospitalized years apart are colonized by the same room-sourced microbial strains.</title>
        <authorList>
            <person name="Brooks B."/>
            <person name="Olm M.R."/>
            <person name="Firek B.A."/>
            <person name="Baker R."/>
            <person name="Thomas B.C."/>
            <person name="Morowitz M.J."/>
            <person name="Banfield J.F."/>
        </authorList>
    </citation>
    <scope>NUCLEOTIDE SEQUENCE [LARGE SCALE GENOMIC DNA]</scope>
    <source>
        <strain evidence="6">S2_003_000_R1_3</strain>
    </source>
</reference>
<dbReference type="GO" id="GO:0032259">
    <property type="term" value="P:methylation"/>
    <property type="evidence" value="ECO:0007669"/>
    <property type="project" value="UniProtKB-KW"/>
</dbReference>
<keyword evidence="5" id="KW-0443">Lipid metabolism</keyword>
<sequence length="432" mass="48655">MTVADIIASITKGPLPLEVEAYDGSSIGSGDITVHLENEDALAYIATAPGDLGLARAYVTGALTVEGKGSHPAHPYVLFDDLQKAYSTVSISKNPRVIAKLIRELRNHHAFQRLPIPHQEVIPGWHKALRGAMEGVAKSTRRHSKARDAQAISHHYDVSNSFYEHFLGPSMTYTCACYPTENATLEEAQENKYRLVFDKLRLKEGDRLLDVGCGWGGMVRYAAKRGVHTLGVTLSHAQAERANEEIKRQGLEEFAEVRYQDYRDVPESDFDAVSAIGILEHIGPKNYRSFFSFLYGKLRPEGMILNHCITRPHNRPTRTGQFIGRYIFPDGELTGAGTIITRMQDVGFDVVHEEDLRPHYAHTLRDWCLNLQKNWDEASRLVEPSTARLFGLYMAGSEWGFDHNIIQLHQVLGQKLPDDGTWNLPLRPWWKA</sequence>
<dbReference type="Proteomes" id="UP000249432">
    <property type="component" value="Unassembled WGS sequence"/>
</dbReference>
<comment type="caution">
    <text evidence="6">The sequence shown here is derived from an EMBL/GenBank/DDBJ whole genome shotgun (WGS) entry which is preliminary data.</text>
</comment>
<proteinExistence type="inferred from homology"/>
<organism evidence="6 7">
    <name type="scientific">Corynebacterium kroppenstedtii</name>
    <dbReference type="NCBI Taxonomy" id="161879"/>
    <lineage>
        <taxon>Bacteria</taxon>
        <taxon>Bacillati</taxon>
        <taxon>Actinomycetota</taxon>
        <taxon>Actinomycetes</taxon>
        <taxon>Mycobacteriales</taxon>
        <taxon>Corynebacteriaceae</taxon>
        <taxon>Corynebacterium</taxon>
    </lineage>
</organism>
<dbReference type="RefSeq" id="WP_303733978.1">
    <property type="nucleotide sequence ID" value="NZ_CAKZHK010000006.1"/>
</dbReference>
<dbReference type="SUPFAM" id="SSF53335">
    <property type="entry name" value="S-adenosyl-L-methionine-dependent methyltransferases"/>
    <property type="match status" value="1"/>
</dbReference>
<dbReference type="CDD" id="cd02440">
    <property type="entry name" value="AdoMet_MTases"/>
    <property type="match status" value="1"/>
</dbReference>
<dbReference type="InterPro" id="IPR003333">
    <property type="entry name" value="CMAS"/>
</dbReference>
<gene>
    <name evidence="6" type="ORF">DI525_01030</name>
</gene>
<dbReference type="GO" id="GO:0008610">
    <property type="term" value="P:lipid biosynthetic process"/>
    <property type="evidence" value="ECO:0007669"/>
    <property type="project" value="InterPro"/>
</dbReference>
<evidence type="ECO:0000256" key="2">
    <source>
        <dbReference type="ARBA" id="ARBA00022603"/>
    </source>
</evidence>
<protein>
    <submittedName>
        <fullName evidence="6">SAM-dependent methyltransferase</fullName>
    </submittedName>
</protein>
<dbReference type="PANTHER" id="PTHR43667:SF1">
    <property type="entry name" value="CYCLOPROPANE-FATTY-ACYL-PHOSPHOLIPID SYNTHASE"/>
    <property type="match status" value="1"/>
</dbReference>
<evidence type="ECO:0000313" key="7">
    <source>
        <dbReference type="Proteomes" id="UP000249432"/>
    </source>
</evidence>
<dbReference type="AlphaFoldDB" id="A0A2W5UDB0"/>
<dbReference type="PIRSF" id="PIRSF003085">
    <property type="entry name" value="CMAS"/>
    <property type="match status" value="1"/>
</dbReference>
<dbReference type="Pfam" id="PF02353">
    <property type="entry name" value="CMAS"/>
    <property type="match status" value="1"/>
</dbReference>
<dbReference type="InterPro" id="IPR029063">
    <property type="entry name" value="SAM-dependent_MTases_sf"/>
</dbReference>
<accession>A0A2W5UDB0</accession>
<evidence type="ECO:0000313" key="6">
    <source>
        <dbReference type="EMBL" id="PZR06878.1"/>
    </source>
</evidence>
<dbReference type="PANTHER" id="PTHR43667">
    <property type="entry name" value="CYCLOPROPANE-FATTY-ACYL-PHOSPHOLIPID SYNTHASE"/>
    <property type="match status" value="1"/>
</dbReference>
<dbReference type="GO" id="GO:0008168">
    <property type="term" value="F:methyltransferase activity"/>
    <property type="evidence" value="ECO:0007669"/>
    <property type="project" value="UniProtKB-KW"/>
</dbReference>
<keyword evidence="3 6" id="KW-0808">Transferase</keyword>
<name>A0A2W5UDB0_9CORY</name>
<dbReference type="EMBL" id="QFRA01000001">
    <property type="protein sequence ID" value="PZR06878.1"/>
    <property type="molecule type" value="Genomic_DNA"/>
</dbReference>
<comment type="similarity">
    <text evidence="1">Belongs to the CFA/CMAS family.</text>
</comment>
<evidence type="ECO:0000256" key="1">
    <source>
        <dbReference type="ARBA" id="ARBA00010815"/>
    </source>
</evidence>
<evidence type="ECO:0000256" key="3">
    <source>
        <dbReference type="ARBA" id="ARBA00022679"/>
    </source>
</evidence>
<keyword evidence="2 6" id="KW-0489">Methyltransferase</keyword>
<dbReference type="Gene3D" id="3.40.50.150">
    <property type="entry name" value="Vaccinia Virus protein VP39"/>
    <property type="match status" value="1"/>
</dbReference>
<evidence type="ECO:0000256" key="5">
    <source>
        <dbReference type="ARBA" id="ARBA00023098"/>
    </source>
</evidence>
<evidence type="ECO:0000256" key="4">
    <source>
        <dbReference type="ARBA" id="ARBA00022691"/>
    </source>
</evidence>